<dbReference type="GO" id="GO:0007160">
    <property type="term" value="P:cell-matrix adhesion"/>
    <property type="evidence" value="ECO:0007669"/>
    <property type="project" value="TreeGrafter"/>
</dbReference>
<dbReference type="Proteomes" id="UP001152320">
    <property type="component" value="Chromosome 3"/>
</dbReference>
<dbReference type="SMART" id="SM00295">
    <property type="entry name" value="B41"/>
    <property type="match status" value="1"/>
</dbReference>
<dbReference type="InterPro" id="IPR019749">
    <property type="entry name" value="Band_41_domain"/>
</dbReference>
<dbReference type="PANTHER" id="PTHR16160:SF13">
    <property type="entry name" value="FERMITIN 2-RELATED"/>
    <property type="match status" value="1"/>
</dbReference>
<evidence type="ECO:0000256" key="2">
    <source>
        <dbReference type="ARBA" id="ARBA00004642"/>
    </source>
</evidence>
<dbReference type="CDD" id="cd14473">
    <property type="entry name" value="FERM_B-lobe"/>
    <property type="match status" value="1"/>
</dbReference>
<dbReference type="SUPFAM" id="SSF50729">
    <property type="entry name" value="PH domain-like"/>
    <property type="match status" value="2"/>
</dbReference>
<dbReference type="GO" id="GO:0005730">
    <property type="term" value="C:nucleolus"/>
    <property type="evidence" value="ECO:0007669"/>
    <property type="project" value="UniProtKB-SubCell"/>
</dbReference>
<dbReference type="Gene3D" id="2.30.29.30">
    <property type="entry name" value="Pleckstrin-homology domain (PH domain)/Phosphotyrosine-binding domain (PTB)"/>
    <property type="match status" value="2"/>
</dbReference>
<sequence>MERDPHMFKLPDGKYADGSWELNIYVTDLDIRRTLRVTGDQHIGGVMLKLVEELGFVAEKEDKDLFVVDSGLPSEEKRPKKKTKYDFRSQPLRCYENLLPNPHIPAVPKAKPRGDKRSRSANLPRVQNKLHGPKSDLPEKLKNADPFFLRYTKRTRRKVPANYYQKPTKISAVEVVDPGASYNPSFEDHQELLQKVYKDELAHLKKEKHLEQWSKGVTKWPAGKLEENYLQEMSAGLFEEEKKEEKKEEEEETDKSESKNEEDAPLPNPPATAEMRKTRKQRRIQALIRATERQRRAAKDERIRMNDVYRLKKLRNEIKKREEATARKRKKLDEKKEKLAAGTKKFGRNRFEDAPMAFKLSDELVGSLRQLQLKPQMINYTHYQTDWSDHAFWWPEKNQWLMRTRSTLDQCHVQADANLEFTPMHKMLRVQMPDMQILEMKVDFSGLVFNAVQELARDIGIRHPEEMSFLRKPDVTSLKRRKQGGANGRKATDRKKSRDRDSMASSNSNDAASMGSVDGITAPQTPTRKLSPAAHRTGYNGSPSMHSAGSLDSIEMLNTSLVNSPQQPSREALEGVLRPSSYREKATINGGWLDSSKSLMEQGINERDVLLLRFKYYAFYDLDPQQDAIRINQIYEQAKWSLLNDEIDCTEEEMIMFAALQSDITSVPELQDSLKYFNEKSRFLARSRFVPKKFTLKSIKRGFFIFRDTHLTQYKSAEDTSGTAVQKLNLKGCEVSPDVNISQGKFGIKLLAEGQTELWLRCDDAEQYAKWMAACRLASKGKTMADSTYNTELQSIQAFLAMQQGSQDSVTPTRPSDVPDFQPENFVSQRFLKKYKRNQDLFGVAYNRLIKFDINSGDSQKTWRYSTMTAWHVNWEVKEVMVEMEEEKIQFSCHSADCKIVHEFIGGYIFLSMRSPDQNQTLNEELFMKLTGGWV</sequence>
<keyword evidence="6" id="KW-0539">Nucleus</keyword>
<dbReference type="GO" id="GO:0030055">
    <property type="term" value="C:cell-substrate junction"/>
    <property type="evidence" value="ECO:0007669"/>
    <property type="project" value="TreeGrafter"/>
</dbReference>
<proteinExistence type="inferred from homology"/>
<dbReference type="Pfam" id="PF00373">
    <property type="entry name" value="FERM_M"/>
    <property type="match status" value="1"/>
</dbReference>
<protein>
    <recommendedName>
        <fullName evidence="4">Ribosome biogenesis protein NOP53</fullName>
    </recommendedName>
</protein>
<keyword evidence="11" id="KW-1185">Reference proteome</keyword>
<feature type="region of interest" description="Disordered" evidence="7">
    <location>
        <begin position="98"/>
        <end position="141"/>
    </location>
</feature>
<accession>A0A9Q1HDM5</accession>
<evidence type="ECO:0000256" key="3">
    <source>
        <dbReference type="ARBA" id="ARBA00008838"/>
    </source>
</evidence>
<evidence type="ECO:0000256" key="7">
    <source>
        <dbReference type="SAM" id="MobiDB-lite"/>
    </source>
</evidence>
<dbReference type="InterPro" id="IPR035963">
    <property type="entry name" value="FERM_2"/>
</dbReference>
<evidence type="ECO:0000256" key="5">
    <source>
        <dbReference type="ARBA" id="ARBA00022517"/>
    </source>
</evidence>
<dbReference type="SMART" id="SM00233">
    <property type="entry name" value="PH"/>
    <property type="match status" value="1"/>
</dbReference>
<feature type="domain" description="PH" evidence="8">
    <location>
        <begin position="684"/>
        <end position="782"/>
    </location>
</feature>
<dbReference type="GO" id="GO:0005178">
    <property type="term" value="F:integrin binding"/>
    <property type="evidence" value="ECO:0007669"/>
    <property type="project" value="TreeGrafter"/>
</dbReference>
<dbReference type="InterPro" id="IPR011687">
    <property type="entry name" value="Nop53/GLTSCR2"/>
</dbReference>
<dbReference type="Gene3D" id="3.10.20.90">
    <property type="entry name" value="Phosphatidylinositol 3-kinase Catalytic Subunit, Chain A, domain 1"/>
    <property type="match status" value="3"/>
</dbReference>
<reference evidence="10" key="1">
    <citation type="submission" date="2021-10" db="EMBL/GenBank/DDBJ databases">
        <title>Tropical sea cucumber genome reveals ecological adaptation and Cuvierian tubules defense mechanism.</title>
        <authorList>
            <person name="Chen T."/>
        </authorList>
    </citation>
    <scope>NUCLEOTIDE SEQUENCE</scope>
    <source>
        <strain evidence="10">Nanhai2018</strain>
        <tissue evidence="10">Muscle</tissue>
    </source>
</reference>
<dbReference type="InterPro" id="IPR040790">
    <property type="entry name" value="Kindlin_2_N"/>
</dbReference>
<dbReference type="GO" id="GO:0042254">
    <property type="term" value="P:ribosome biogenesis"/>
    <property type="evidence" value="ECO:0007669"/>
    <property type="project" value="UniProtKB-KW"/>
</dbReference>
<comment type="similarity">
    <text evidence="3">Belongs to the NOP53 family.</text>
</comment>
<dbReference type="EMBL" id="JAIZAY010000003">
    <property type="protein sequence ID" value="KAJ8045627.1"/>
    <property type="molecule type" value="Genomic_DNA"/>
</dbReference>
<feature type="domain" description="Band 4.1" evidence="9">
    <location>
        <begin position="422"/>
        <end position="736"/>
    </location>
</feature>
<keyword evidence="5" id="KW-0690">Ribosome biogenesis</keyword>
<dbReference type="GO" id="GO:0007229">
    <property type="term" value="P:integrin-mediated signaling pathway"/>
    <property type="evidence" value="ECO:0007669"/>
    <property type="project" value="InterPro"/>
</dbReference>
<organism evidence="10 11">
    <name type="scientific">Holothuria leucospilota</name>
    <name type="common">Black long sea cucumber</name>
    <name type="synonym">Mertensiothuria leucospilota</name>
    <dbReference type="NCBI Taxonomy" id="206669"/>
    <lineage>
        <taxon>Eukaryota</taxon>
        <taxon>Metazoa</taxon>
        <taxon>Echinodermata</taxon>
        <taxon>Eleutherozoa</taxon>
        <taxon>Echinozoa</taxon>
        <taxon>Holothuroidea</taxon>
        <taxon>Aspidochirotacea</taxon>
        <taxon>Aspidochirotida</taxon>
        <taxon>Holothuriidae</taxon>
        <taxon>Holothuria</taxon>
    </lineage>
</organism>
<dbReference type="InterPro" id="IPR019748">
    <property type="entry name" value="FERM_central"/>
</dbReference>
<feature type="region of interest" description="Disordered" evidence="7">
    <location>
        <begin position="238"/>
        <end position="282"/>
    </location>
</feature>
<dbReference type="PANTHER" id="PTHR16160">
    <property type="entry name" value="FERMITIN 2-RELATED"/>
    <property type="match status" value="1"/>
</dbReference>
<feature type="region of interest" description="Disordered" evidence="7">
    <location>
        <begin position="472"/>
        <end position="550"/>
    </location>
</feature>
<dbReference type="OrthoDB" id="10057618at2759"/>
<evidence type="ECO:0000313" key="10">
    <source>
        <dbReference type="EMBL" id="KAJ8045627.1"/>
    </source>
</evidence>
<evidence type="ECO:0000256" key="1">
    <source>
        <dbReference type="ARBA" id="ARBA00004604"/>
    </source>
</evidence>
<evidence type="ECO:0000256" key="4">
    <source>
        <dbReference type="ARBA" id="ARBA00018339"/>
    </source>
</evidence>
<name>A0A9Q1HDM5_HOLLE</name>
<dbReference type="Pfam" id="PF07767">
    <property type="entry name" value="Nop53"/>
    <property type="match status" value="1"/>
</dbReference>
<feature type="compositionally biased region" description="Low complexity" evidence="7">
    <location>
        <begin position="503"/>
        <end position="514"/>
    </location>
</feature>
<gene>
    <name evidence="10" type="ORF">HOLleu_08671</name>
</gene>
<dbReference type="InterPro" id="IPR011993">
    <property type="entry name" value="PH-like_dom_sf"/>
</dbReference>
<dbReference type="Pfam" id="PF18124">
    <property type="entry name" value="Kindlin_2_N"/>
    <property type="match status" value="1"/>
</dbReference>
<dbReference type="CDD" id="cd17096">
    <property type="entry name" value="FERM_F1_kindlins"/>
    <property type="match status" value="1"/>
</dbReference>
<evidence type="ECO:0000259" key="9">
    <source>
        <dbReference type="SMART" id="SM00295"/>
    </source>
</evidence>
<dbReference type="InterPro" id="IPR001849">
    <property type="entry name" value="PH_domain"/>
</dbReference>
<comment type="subcellular location">
    <subcellularLocation>
        <location evidence="1">Nucleus</location>
        <location evidence="1">Nucleolus</location>
    </subcellularLocation>
    <subcellularLocation>
        <location evidence="2">Nucleus</location>
        <location evidence="2">Nucleoplasm</location>
    </subcellularLocation>
</comment>
<dbReference type="Pfam" id="PF00169">
    <property type="entry name" value="PH"/>
    <property type="match status" value="1"/>
</dbReference>
<dbReference type="SUPFAM" id="SSF47031">
    <property type="entry name" value="Second domain of FERM"/>
    <property type="match status" value="1"/>
</dbReference>
<comment type="caution">
    <text evidence="10">The sequence shown here is derived from an EMBL/GenBank/DDBJ whole genome shotgun (WGS) entry which is preliminary data.</text>
</comment>
<feature type="compositionally biased region" description="Basic and acidic residues" evidence="7">
    <location>
        <begin position="490"/>
        <end position="502"/>
    </location>
</feature>
<evidence type="ECO:0000256" key="6">
    <source>
        <dbReference type="ARBA" id="ARBA00023242"/>
    </source>
</evidence>
<evidence type="ECO:0000313" key="11">
    <source>
        <dbReference type="Proteomes" id="UP001152320"/>
    </source>
</evidence>
<evidence type="ECO:0000259" key="8">
    <source>
        <dbReference type="SMART" id="SM00233"/>
    </source>
</evidence>
<dbReference type="AlphaFoldDB" id="A0A9Q1HDM5"/>
<dbReference type="InterPro" id="IPR037843">
    <property type="entry name" value="Kindlin/fermitin"/>
</dbReference>
<dbReference type="GO" id="GO:0005654">
    <property type="term" value="C:nucleoplasm"/>
    <property type="evidence" value="ECO:0007669"/>
    <property type="project" value="UniProtKB-SubCell"/>
</dbReference>